<dbReference type="Proteomes" id="UP001270362">
    <property type="component" value="Unassembled WGS sequence"/>
</dbReference>
<evidence type="ECO:0000313" key="3">
    <source>
        <dbReference type="Proteomes" id="UP001270362"/>
    </source>
</evidence>
<proteinExistence type="predicted"/>
<feature type="region of interest" description="Disordered" evidence="1">
    <location>
        <begin position="55"/>
        <end position="85"/>
    </location>
</feature>
<feature type="compositionally biased region" description="Basic and acidic residues" evidence="1">
    <location>
        <begin position="55"/>
        <end position="65"/>
    </location>
</feature>
<reference evidence="2" key="2">
    <citation type="submission" date="2023-06" db="EMBL/GenBank/DDBJ databases">
        <authorList>
            <consortium name="Lawrence Berkeley National Laboratory"/>
            <person name="Haridas S."/>
            <person name="Hensen N."/>
            <person name="Bonometti L."/>
            <person name="Westerberg I."/>
            <person name="Brannstrom I.O."/>
            <person name="Guillou S."/>
            <person name="Cros-Aarteil S."/>
            <person name="Calhoun S."/>
            <person name="Kuo A."/>
            <person name="Mondo S."/>
            <person name="Pangilinan J."/>
            <person name="Riley R."/>
            <person name="Labutti K."/>
            <person name="Andreopoulos B."/>
            <person name="Lipzen A."/>
            <person name="Chen C."/>
            <person name="Yanf M."/>
            <person name="Daum C."/>
            <person name="Ng V."/>
            <person name="Clum A."/>
            <person name="Steindorff A."/>
            <person name="Ohm R."/>
            <person name="Martin F."/>
            <person name="Silar P."/>
            <person name="Natvig D."/>
            <person name="Lalanne C."/>
            <person name="Gautier V."/>
            <person name="Ament-Velasquez S.L."/>
            <person name="Kruys A."/>
            <person name="Hutchinson M.I."/>
            <person name="Powell A.J."/>
            <person name="Barry K."/>
            <person name="Miller A.N."/>
            <person name="Grigoriev I.V."/>
            <person name="Debuchy R."/>
            <person name="Gladieux P."/>
            <person name="Thoren M.H."/>
            <person name="Johannesson H."/>
        </authorList>
    </citation>
    <scope>NUCLEOTIDE SEQUENCE</scope>
    <source>
        <strain evidence="2">CBS 314.62</strain>
    </source>
</reference>
<feature type="compositionally biased region" description="Polar residues" evidence="1">
    <location>
        <begin position="71"/>
        <end position="85"/>
    </location>
</feature>
<gene>
    <name evidence="2" type="ORF">B0T22DRAFT_467820</name>
</gene>
<name>A0AAE0X279_9PEZI</name>
<evidence type="ECO:0000256" key="1">
    <source>
        <dbReference type="SAM" id="MobiDB-lite"/>
    </source>
</evidence>
<reference evidence="2" key="1">
    <citation type="journal article" date="2023" name="Mol. Phylogenet. Evol.">
        <title>Genome-scale phylogeny and comparative genomics of the fungal order Sordariales.</title>
        <authorList>
            <person name="Hensen N."/>
            <person name="Bonometti L."/>
            <person name="Westerberg I."/>
            <person name="Brannstrom I.O."/>
            <person name="Guillou S."/>
            <person name="Cros-Aarteil S."/>
            <person name="Calhoun S."/>
            <person name="Haridas S."/>
            <person name="Kuo A."/>
            <person name="Mondo S."/>
            <person name="Pangilinan J."/>
            <person name="Riley R."/>
            <person name="LaButti K."/>
            <person name="Andreopoulos B."/>
            <person name="Lipzen A."/>
            <person name="Chen C."/>
            <person name="Yan M."/>
            <person name="Daum C."/>
            <person name="Ng V."/>
            <person name="Clum A."/>
            <person name="Steindorff A."/>
            <person name="Ohm R.A."/>
            <person name="Martin F."/>
            <person name="Silar P."/>
            <person name="Natvig D.O."/>
            <person name="Lalanne C."/>
            <person name="Gautier V."/>
            <person name="Ament-Velasquez S.L."/>
            <person name="Kruys A."/>
            <person name="Hutchinson M.I."/>
            <person name="Powell A.J."/>
            <person name="Barry K."/>
            <person name="Miller A.N."/>
            <person name="Grigoriev I.V."/>
            <person name="Debuchy R."/>
            <person name="Gladieux P."/>
            <person name="Hiltunen Thoren M."/>
            <person name="Johannesson H."/>
        </authorList>
    </citation>
    <scope>NUCLEOTIDE SEQUENCE</scope>
    <source>
        <strain evidence="2">CBS 314.62</strain>
    </source>
</reference>
<comment type="caution">
    <text evidence="2">The sequence shown here is derived from an EMBL/GenBank/DDBJ whole genome shotgun (WGS) entry which is preliminary data.</text>
</comment>
<evidence type="ECO:0000313" key="2">
    <source>
        <dbReference type="EMBL" id="KAK3683386.1"/>
    </source>
</evidence>
<dbReference type="AlphaFoldDB" id="A0AAE0X279"/>
<keyword evidence="3" id="KW-1185">Reference proteome</keyword>
<organism evidence="2 3">
    <name type="scientific">Podospora appendiculata</name>
    <dbReference type="NCBI Taxonomy" id="314037"/>
    <lineage>
        <taxon>Eukaryota</taxon>
        <taxon>Fungi</taxon>
        <taxon>Dikarya</taxon>
        <taxon>Ascomycota</taxon>
        <taxon>Pezizomycotina</taxon>
        <taxon>Sordariomycetes</taxon>
        <taxon>Sordariomycetidae</taxon>
        <taxon>Sordariales</taxon>
        <taxon>Podosporaceae</taxon>
        <taxon>Podospora</taxon>
    </lineage>
</organism>
<sequence>MWVGAARLIPSLCPAGTQGLRPQPDSPSIPIPTDPIPWLLLGSRAMLAASFLHARNDPSKLDDRSAGPPGSTITARKNRNPQSLP</sequence>
<protein>
    <submittedName>
        <fullName evidence="2">Uncharacterized protein</fullName>
    </submittedName>
</protein>
<dbReference type="EMBL" id="JAULSO010000004">
    <property type="protein sequence ID" value="KAK3683386.1"/>
    <property type="molecule type" value="Genomic_DNA"/>
</dbReference>
<accession>A0AAE0X279</accession>